<evidence type="ECO:0000313" key="8">
    <source>
        <dbReference type="EMBL" id="TYS54434.1"/>
    </source>
</evidence>
<dbReference type="InterPro" id="IPR036366">
    <property type="entry name" value="PGBDSf"/>
</dbReference>
<evidence type="ECO:0000313" key="7">
    <source>
        <dbReference type="EMBL" id="ART75412.1"/>
    </source>
</evidence>
<name>A0A1Y0CJQ4_9BACI</name>
<dbReference type="Pfam" id="PF01471">
    <property type="entry name" value="PG_binding_1"/>
    <property type="match status" value="1"/>
</dbReference>
<dbReference type="Proteomes" id="UP000195573">
    <property type="component" value="Chromosome"/>
</dbReference>
<dbReference type="AlphaFoldDB" id="A0A1Y0CJQ4"/>
<evidence type="ECO:0000259" key="6">
    <source>
        <dbReference type="PROSITE" id="PS51935"/>
    </source>
</evidence>
<feature type="signal peptide" evidence="5">
    <location>
        <begin position="1"/>
        <end position="23"/>
    </location>
</feature>
<dbReference type="PANTHER" id="PTHR47053:SF1">
    <property type="entry name" value="MUREIN DD-ENDOPEPTIDASE MEPH-RELATED"/>
    <property type="match status" value="1"/>
</dbReference>
<keyword evidence="9" id="KW-1185">Reference proteome</keyword>
<organism evidence="8 10">
    <name type="scientific">Sutcliffiella horikoshii</name>
    <dbReference type="NCBI Taxonomy" id="79883"/>
    <lineage>
        <taxon>Bacteria</taxon>
        <taxon>Bacillati</taxon>
        <taxon>Bacillota</taxon>
        <taxon>Bacilli</taxon>
        <taxon>Bacillales</taxon>
        <taxon>Bacillaceae</taxon>
        <taxon>Sutcliffiella</taxon>
    </lineage>
</organism>
<protein>
    <submittedName>
        <fullName evidence="8">Endopeptidase</fullName>
    </submittedName>
</protein>
<dbReference type="GO" id="GO:0008234">
    <property type="term" value="F:cysteine-type peptidase activity"/>
    <property type="evidence" value="ECO:0007669"/>
    <property type="project" value="UniProtKB-KW"/>
</dbReference>
<dbReference type="GO" id="GO:0006508">
    <property type="term" value="P:proteolysis"/>
    <property type="evidence" value="ECO:0007669"/>
    <property type="project" value="UniProtKB-KW"/>
</dbReference>
<dbReference type="Pfam" id="PF00877">
    <property type="entry name" value="NLPC_P60"/>
    <property type="match status" value="1"/>
</dbReference>
<dbReference type="Gene3D" id="3.90.1720.10">
    <property type="entry name" value="endopeptidase domain like (from Nostoc punctiforme)"/>
    <property type="match status" value="1"/>
</dbReference>
<dbReference type="EMBL" id="VTEU01000015">
    <property type="protein sequence ID" value="TYS54434.1"/>
    <property type="molecule type" value="Genomic_DNA"/>
</dbReference>
<feature type="domain" description="NlpC/P60" evidence="6">
    <location>
        <begin position="95"/>
        <end position="215"/>
    </location>
</feature>
<dbReference type="EMBL" id="CP020880">
    <property type="protein sequence ID" value="ART75412.1"/>
    <property type="molecule type" value="Genomic_DNA"/>
</dbReference>
<comment type="similarity">
    <text evidence="1">Belongs to the peptidase C40 family.</text>
</comment>
<dbReference type="SUPFAM" id="SSF54001">
    <property type="entry name" value="Cysteine proteinases"/>
    <property type="match status" value="1"/>
</dbReference>
<reference evidence="8 10" key="2">
    <citation type="submission" date="2019-08" db="EMBL/GenBank/DDBJ databases">
        <title>Bacillus genomes from the desert of Cuatro Cienegas, Coahuila.</title>
        <authorList>
            <person name="Olmedo-Alvarez G."/>
        </authorList>
    </citation>
    <scope>NUCLEOTIDE SEQUENCE [LARGE SCALE GENOMIC DNA]</scope>
    <source>
        <strain evidence="8 10">CH88_3T</strain>
    </source>
</reference>
<sequence length="215" mass="23439">MKRLTAGLALAGVLAFNPVIGHAELGDQTLKPGMYHEDVKELQQVLDDKGYFGYSETTTYYGEYTTDAVKKFQADNGITVNGIAGEETFEALGIESNESNIVEVAKKYEGTPYQWGGETPEEGFDCSGYLNYIFDEAENKDLPRTVKDIYAEGTKAESPAVGDIVFFDIEGNGPSHAGLYIGSGEFIHASSTEGVKISEIGSSYWKDKYIGAKSY</sequence>
<dbReference type="PANTHER" id="PTHR47053">
    <property type="entry name" value="MUREIN DD-ENDOPEPTIDASE MEPH-RELATED"/>
    <property type="match status" value="1"/>
</dbReference>
<feature type="chain" id="PRO_5044568395" evidence="5">
    <location>
        <begin position="24"/>
        <end position="215"/>
    </location>
</feature>
<dbReference type="GeneID" id="96737757"/>
<dbReference type="Gene3D" id="1.10.101.10">
    <property type="entry name" value="PGBD-like superfamily/PGBD"/>
    <property type="match status" value="1"/>
</dbReference>
<evidence type="ECO:0000256" key="4">
    <source>
        <dbReference type="ARBA" id="ARBA00022807"/>
    </source>
</evidence>
<keyword evidence="2" id="KW-0645">Protease</keyword>
<keyword evidence="5" id="KW-0732">Signal</keyword>
<dbReference type="KEGG" id="bhk:B4U37_04855"/>
<evidence type="ECO:0000256" key="3">
    <source>
        <dbReference type="ARBA" id="ARBA00022801"/>
    </source>
</evidence>
<dbReference type="SUPFAM" id="SSF47090">
    <property type="entry name" value="PGBD-like"/>
    <property type="match status" value="1"/>
</dbReference>
<accession>A0A1Y0CJQ4</accession>
<dbReference type="Proteomes" id="UP000323393">
    <property type="component" value="Unassembled WGS sequence"/>
</dbReference>
<dbReference type="InterPro" id="IPR036365">
    <property type="entry name" value="PGBD-like_sf"/>
</dbReference>
<dbReference type="InterPro" id="IPR002477">
    <property type="entry name" value="Peptidoglycan-bd-like"/>
</dbReference>
<keyword evidence="3" id="KW-0378">Hydrolase</keyword>
<evidence type="ECO:0000256" key="2">
    <source>
        <dbReference type="ARBA" id="ARBA00022670"/>
    </source>
</evidence>
<dbReference type="RefSeq" id="WP_088017333.1">
    <property type="nucleotide sequence ID" value="NZ_CP020880.1"/>
</dbReference>
<reference evidence="7 9" key="1">
    <citation type="submission" date="2017-04" db="EMBL/GenBank/DDBJ databases">
        <title>Complete Genome Sequence of the Bacillus horikoshii 20a strain from Cuatro Cienegas, Coahuila, Mexico.</title>
        <authorList>
            <person name="Zarza E."/>
            <person name="Alcaraz L.D."/>
            <person name="Aguilar-Salinas B."/>
            <person name="Islas A."/>
            <person name="Olmedo-Alvarez G."/>
        </authorList>
    </citation>
    <scope>NUCLEOTIDE SEQUENCE [LARGE SCALE GENOMIC DNA]</scope>
    <source>
        <strain evidence="7 9">20a</strain>
    </source>
</reference>
<dbReference type="InterPro" id="IPR000064">
    <property type="entry name" value="NLP_P60_dom"/>
</dbReference>
<dbReference type="InterPro" id="IPR051202">
    <property type="entry name" value="Peptidase_C40"/>
</dbReference>
<keyword evidence="4" id="KW-0788">Thiol protease</keyword>
<evidence type="ECO:0000313" key="10">
    <source>
        <dbReference type="Proteomes" id="UP000323393"/>
    </source>
</evidence>
<dbReference type="PROSITE" id="PS51935">
    <property type="entry name" value="NLPC_P60"/>
    <property type="match status" value="1"/>
</dbReference>
<evidence type="ECO:0000256" key="5">
    <source>
        <dbReference type="SAM" id="SignalP"/>
    </source>
</evidence>
<gene>
    <name evidence="7" type="ORF">B4U37_04855</name>
    <name evidence="8" type="ORF">FZC74_20205</name>
</gene>
<dbReference type="InterPro" id="IPR038765">
    <property type="entry name" value="Papain-like_cys_pep_sf"/>
</dbReference>
<evidence type="ECO:0000313" key="9">
    <source>
        <dbReference type="Proteomes" id="UP000195573"/>
    </source>
</evidence>
<evidence type="ECO:0000256" key="1">
    <source>
        <dbReference type="ARBA" id="ARBA00007074"/>
    </source>
</evidence>
<proteinExistence type="inferred from homology"/>